<sequence length="123" mass="13275">MKALRAVLLILLLSGQPGSGWAQEDGDADPEPENYNYDDDDDEEEEEETNMIPGSRDRAPLQCYFCQVLHSGESCNQTQSCSSSKPFCITLVSHSGTASSLVCGRQGPEDPFSSNQDALASPS</sequence>
<name>A0A087WNV7_MOUSE</name>
<dbReference type="Ensembl" id="ENSMUST00000189944.7">
    <property type="protein sequence ID" value="ENSMUSP00000139511.2"/>
    <property type="gene ID" value="ENSMUSG00000022579.11"/>
</dbReference>
<dbReference type="PANTHER" id="PTHR16983">
    <property type="entry name" value="UPAR/LY6 DOMAIN-CONTAINING PROTEIN"/>
    <property type="match status" value="1"/>
</dbReference>
<dbReference type="InterPro" id="IPR045860">
    <property type="entry name" value="Snake_toxin-like_sf"/>
</dbReference>
<dbReference type="Bgee" id="ENSMUSG00000022579">
    <property type="expression patterns" value="Expressed in right lung and 122 other cell types or tissues"/>
</dbReference>
<evidence type="ECO:0000256" key="3">
    <source>
        <dbReference type="SAM" id="SignalP"/>
    </source>
</evidence>
<dbReference type="Pfam" id="PF00087">
    <property type="entry name" value="Toxin_TOLIP"/>
    <property type="match status" value="1"/>
</dbReference>
<dbReference type="MGI" id="MGI:1915703">
    <property type="gene designation" value="Gpihbp1"/>
</dbReference>
<evidence type="ECO:0000256" key="1">
    <source>
        <dbReference type="ARBA" id="ARBA00022729"/>
    </source>
</evidence>
<dbReference type="GeneID" id="68453"/>
<reference evidence="5 7" key="2">
    <citation type="journal article" date="2011" name="PLoS Biol.">
        <title>Modernizing reference genome assemblies.</title>
        <authorList>
            <person name="Church D.M."/>
            <person name="Schneider V.A."/>
            <person name="Graves T."/>
            <person name="Auger K."/>
            <person name="Cunningham F."/>
            <person name="Bouk N."/>
            <person name="Chen H.C."/>
            <person name="Agarwala R."/>
            <person name="McLaren W.M."/>
            <person name="Ritchie G.R."/>
            <person name="Albracht D."/>
            <person name="Kremitzki M."/>
            <person name="Rock S."/>
            <person name="Kotkiewicz H."/>
            <person name="Kremitzki C."/>
            <person name="Wollam A."/>
            <person name="Trani L."/>
            <person name="Fulton L."/>
            <person name="Fulton R."/>
            <person name="Matthews L."/>
            <person name="Whitehead S."/>
            <person name="Chow W."/>
            <person name="Torrance J."/>
            <person name="Dunn M."/>
            <person name="Harden G."/>
            <person name="Threadgold G."/>
            <person name="Wood J."/>
            <person name="Collins J."/>
            <person name="Heath P."/>
            <person name="Griffiths G."/>
            <person name="Pelan S."/>
            <person name="Grafham D."/>
            <person name="Eichler E.E."/>
            <person name="Weinstock G."/>
            <person name="Mardis E.R."/>
            <person name="Wilson R.K."/>
            <person name="Howe K."/>
            <person name="Flicek P."/>
            <person name="Hubbard T."/>
        </authorList>
    </citation>
    <scope>NUCLEOTIDE SEQUENCE [LARGE SCALE GENOMIC DNA]</scope>
    <source>
        <strain evidence="5 7">C57BL/6J</strain>
    </source>
</reference>
<feature type="compositionally biased region" description="Polar residues" evidence="2">
    <location>
        <begin position="112"/>
        <end position="123"/>
    </location>
</feature>
<feature type="region of interest" description="Disordered" evidence="2">
    <location>
        <begin position="99"/>
        <end position="123"/>
    </location>
</feature>
<dbReference type="AlphaFoldDB" id="A0A087WNV7"/>
<evidence type="ECO:0000259" key="4">
    <source>
        <dbReference type="Pfam" id="PF00087"/>
    </source>
</evidence>
<dbReference type="SUPFAM" id="SSF57302">
    <property type="entry name" value="Snake toxin-like"/>
    <property type="match status" value="1"/>
</dbReference>
<feature type="compositionally biased region" description="Acidic residues" evidence="2">
    <location>
        <begin position="24"/>
        <end position="49"/>
    </location>
</feature>
<dbReference type="BioGRID-ORCS" id="68453">
    <property type="hits" value="3 hits in 78 CRISPR screens"/>
</dbReference>
<reference evidence="5" key="4">
    <citation type="submission" date="2025-09" db="UniProtKB">
        <authorList>
            <consortium name="Ensembl"/>
        </authorList>
    </citation>
    <scope>IDENTIFICATION</scope>
    <source>
        <strain evidence="5">C57BL/6J</strain>
    </source>
</reference>
<reference evidence="5 7" key="1">
    <citation type="journal article" date="2009" name="PLoS Biol.">
        <title>Lineage-specific biology revealed by a finished genome assembly of the mouse.</title>
        <authorList>
            <consortium name="Mouse Genome Sequencing Consortium"/>
            <person name="Church D.M."/>
            <person name="Goodstadt L."/>
            <person name="Hillier L.W."/>
            <person name="Zody M.C."/>
            <person name="Goldstein S."/>
            <person name="She X."/>
            <person name="Bult C.J."/>
            <person name="Agarwala R."/>
            <person name="Cherry J.L."/>
            <person name="DiCuccio M."/>
            <person name="Hlavina W."/>
            <person name="Kapustin Y."/>
            <person name="Meric P."/>
            <person name="Maglott D."/>
            <person name="Birtle Z."/>
            <person name="Marques A.C."/>
            <person name="Graves T."/>
            <person name="Zhou S."/>
            <person name="Teague B."/>
            <person name="Potamousis K."/>
            <person name="Churas C."/>
            <person name="Place M."/>
            <person name="Herschleb J."/>
            <person name="Runnheim R."/>
            <person name="Forrest D."/>
            <person name="Amos-Landgraf J."/>
            <person name="Schwartz D.C."/>
            <person name="Cheng Z."/>
            <person name="Lindblad-Toh K."/>
            <person name="Eichler E.E."/>
            <person name="Ponting C.P."/>
        </authorList>
    </citation>
    <scope>NUCLEOTIDE SEQUENCE [LARGE SCALE GENOMIC DNA]</scope>
    <source>
        <strain evidence="5 7">C57BL/6J</strain>
    </source>
</reference>
<dbReference type="OrthoDB" id="9448168at2759"/>
<keyword evidence="7" id="KW-1185">Reference proteome</keyword>
<evidence type="ECO:0000313" key="6">
    <source>
        <dbReference type="MGI" id="MGI:1915703"/>
    </source>
</evidence>
<dbReference type="AGR" id="MGI:1915703"/>
<organism evidence="5 7">
    <name type="scientific">Mus musculus</name>
    <name type="common">Mouse</name>
    <dbReference type="NCBI Taxonomy" id="10090"/>
    <lineage>
        <taxon>Eukaryota</taxon>
        <taxon>Metazoa</taxon>
        <taxon>Chordata</taxon>
        <taxon>Craniata</taxon>
        <taxon>Vertebrata</taxon>
        <taxon>Euteleostomi</taxon>
        <taxon>Mammalia</taxon>
        <taxon>Eutheria</taxon>
        <taxon>Euarchontoglires</taxon>
        <taxon>Glires</taxon>
        <taxon>Rodentia</taxon>
        <taxon>Myomorpha</taxon>
        <taxon>Muroidea</taxon>
        <taxon>Muridae</taxon>
        <taxon>Murinae</taxon>
        <taxon>Mus</taxon>
        <taxon>Mus</taxon>
    </lineage>
</organism>
<dbReference type="Proteomes" id="UP000000589">
    <property type="component" value="Chromosome 15"/>
</dbReference>
<accession>A0A087WNV7</accession>
<proteinExistence type="predicted"/>
<reference evidence="5" key="3">
    <citation type="submission" date="2025-08" db="UniProtKB">
        <authorList>
            <consortium name="Ensembl"/>
        </authorList>
    </citation>
    <scope>IDENTIFICATION</scope>
    <source>
        <strain evidence="5">C57BL/6J</strain>
    </source>
</reference>
<dbReference type="RefSeq" id="NP_001333968.1">
    <property type="nucleotide sequence ID" value="NM_001347039.2"/>
</dbReference>
<dbReference type="GeneTree" id="ENSGT00940000153378"/>
<feature type="signal peptide" evidence="3">
    <location>
        <begin position="1"/>
        <end position="22"/>
    </location>
</feature>
<dbReference type="DNASU" id="68453"/>
<dbReference type="Gene3D" id="2.10.60.10">
    <property type="entry name" value="CD59"/>
    <property type="match status" value="1"/>
</dbReference>
<feature type="region of interest" description="Disordered" evidence="2">
    <location>
        <begin position="17"/>
        <end position="56"/>
    </location>
</feature>
<feature type="domain" description="Snake toxin/toxin-like" evidence="4">
    <location>
        <begin position="61"/>
        <end position="97"/>
    </location>
</feature>
<dbReference type="InterPro" id="IPR018363">
    <property type="entry name" value="CD59_antigen_CS"/>
</dbReference>
<evidence type="ECO:0000313" key="5">
    <source>
        <dbReference type="Ensembl" id="ENSMUSP00000139511.2"/>
    </source>
</evidence>
<dbReference type="CTD" id="338328"/>
<dbReference type="PROSITE" id="PS00983">
    <property type="entry name" value="LY6_UPAR"/>
    <property type="match status" value="1"/>
</dbReference>
<dbReference type="InterPro" id="IPR051110">
    <property type="entry name" value="Ly-6/neurotoxin-like_GPI-ap"/>
</dbReference>
<feature type="chain" id="PRO_5015029545" evidence="3">
    <location>
        <begin position="23"/>
        <end position="123"/>
    </location>
</feature>
<dbReference type="HOGENOM" id="CLU_164140_0_0_1"/>
<dbReference type="ExpressionAtlas" id="A0A087WNV7">
    <property type="expression patterns" value="baseline and differential"/>
</dbReference>
<keyword evidence="1 3" id="KW-0732">Signal</keyword>
<dbReference type="Antibodypedia" id="75628">
    <property type="antibodies" value="190 antibodies from 18 providers"/>
</dbReference>
<evidence type="ECO:0000256" key="2">
    <source>
        <dbReference type="SAM" id="MobiDB-lite"/>
    </source>
</evidence>
<gene>
    <name evidence="5 6" type="primary">Gpihbp1</name>
</gene>
<dbReference type="InterPro" id="IPR035076">
    <property type="entry name" value="Toxin/TOLIP"/>
</dbReference>
<dbReference type="VEuPathDB" id="HostDB:ENSMUSG00000022579"/>
<dbReference type="PANTHER" id="PTHR16983:SF12">
    <property type="entry name" value="GLYCOSYLPHOSPHATIDYLINOSITOL-ANCHORED HIGH DENSITY LIPOPROTEIN-BINDING PROTEIN 1"/>
    <property type="match status" value="1"/>
</dbReference>
<evidence type="ECO:0000313" key="7">
    <source>
        <dbReference type="Proteomes" id="UP000000589"/>
    </source>
</evidence>
<protein>
    <submittedName>
        <fullName evidence="5">GPI-anchored HDL-binding protein 1</fullName>
    </submittedName>
</protein>